<name>A0AAX2ADL0_9BACT</name>
<dbReference type="RefSeq" id="WP_114841826.1">
    <property type="nucleotide sequence ID" value="NZ_CP031219.1"/>
</dbReference>
<dbReference type="GO" id="GO:0019634">
    <property type="term" value="P:organic phosphonate metabolic process"/>
    <property type="evidence" value="ECO:0007669"/>
    <property type="project" value="InterPro"/>
</dbReference>
<dbReference type="KEGG" id="amyt:AMYT_1390"/>
<dbReference type="Pfam" id="PF05845">
    <property type="entry name" value="PhnH"/>
    <property type="match status" value="1"/>
</dbReference>
<dbReference type="SUPFAM" id="SSF159709">
    <property type="entry name" value="PhnH-like"/>
    <property type="match status" value="1"/>
</dbReference>
<dbReference type="EMBL" id="NXID01000079">
    <property type="protein sequence ID" value="RXK12401.1"/>
    <property type="molecule type" value="Genomic_DNA"/>
</dbReference>
<reference evidence="1 2" key="1">
    <citation type="submission" date="2017-09" db="EMBL/GenBank/DDBJ databases">
        <title>Genomics of the genus Arcobacter.</title>
        <authorList>
            <person name="Perez-Cataluna A."/>
            <person name="Figueras M.J."/>
            <person name="Salas-Masso N."/>
        </authorList>
    </citation>
    <scope>NUCLEOTIDE SEQUENCE [LARGE SCALE GENOMIC DNA]</scope>
    <source>
        <strain evidence="1 2">CECT 7386</strain>
    </source>
</reference>
<gene>
    <name evidence="1" type="ORF">CP985_14305</name>
</gene>
<keyword evidence="2" id="KW-1185">Reference proteome</keyword>
<dbReference type="Proteomes" id="UP000290092">
    <property type="component" value="Unassembled WGS sequence"/>
</dbReference>
<protein>
    <recommendedName>
        <fullName evidence="3">Phosphonate C-P lyase system protein PhnH</fullName>
    </recommendedName>
</protein>
<dbReference type="InterPro" id="IPR008772">
    <property type="entry name" value="Phosphonate_metab_PhnH"/>
</dbReference>
<dbReference type="Gene3D" id="3.40.50.11310">
    <property type="entry name" value="Bacterial phosphonate metabolism protein PhnH"/>
    <property type="match status" value="1"/>
</dbReference>
<proteinExistence type="predicted"/>
<accession>A0AAX2ADL0</accession>
<evidence type="ECO:0008006" key="3">
    <source>
        <dbReference type="Google" id="ProtNLM"/>
    </source>
</evidence>
<dbReference type="InterPro" id="IPR038058">
    <property type="entry name" value="PhnH-like_sp"/>
</dbReference>
<comment type="caution">
    <text evidence="1">The sequence shown here is derived from an EMBL/GenBank/DDBJ whole genome shotgun (WGS) entry which is preliminary data.</text>
</comment>
<dbReference type="AlphaFoldDB" id="A0AAX2ADL0"/>
<organism evidence="1 2">
    <name type="scientific">Malaciobacter mytili LMG 24559</name>
    <dbReference type="NCBI Taxonomy" id="1032238"/>
    <lineage>
        <taxon>Bacteria</taxon>
        <taxon>Pseudomonadati</taxon>
        <taxon>Campylobacterota</taxon>
        <taxon>Epsilonproteobacteria</taxon>
        <taxon>Campylobacterales</taxon>
        <taxon>Arcobacteraceae</taxon>
        <taxon>Malaciobacter</taxon>
    </lineage>
</organism>
<evidence type="ECO:0000313" key="2">
    <source>
        <dbReference type="Proteomes" id="UP000290092"/>
    </source>
</evidence>
<evidence type="ECO:0000313" key="1">
    <source>
        <dbReference type="EMBL" id="RXK12401.1"/>
    </source>
</evidence>
<sequence>MKNIDIEKLNRDNFKALMNALSLPGTINKIEPLFQSGLLAIANTLLYSQTSFYYNGLEEFTLIEAITNSKSENKNNCDYLFADNICKTLLENSKIGTVKDPEFSTTHIFKCKDFKGLNVRLSGPGIDGTKEVSLPIDREFLEVFKKKNSFFPLGNEIFFLSDNLEILALSRTTKIEVV</sequence>